<reference evidence="3" key="1">
    <citation type="journal article" date="2019" name="Int. J. Syst. Evol. Microbiol.">
        <title>The Global Catalogue of Microorganisms (GCM) 10K type strain sequencing project: providing services to taxonomists for standard genome sequencing and annotation.</title>
        <authorList>
            <consortium name="The Broad Institute Genomics Platform"/>
            <consortium name="The Broad Institute Genome Sequencing Center for Infectious Disease"/>
            <person name="Wu L."/>
            <person name="Ma J."/>
        </authorList>
    </citation>
    <scope>NUCLEOTIDE SEQUENCE [LARGE SCALE GENOMIC DNA]</scope>
    <source>
        <strain evidence="3">JCM 18423</strain>
    </source>
</reference>
<evidence type="ECO:0000256" key="1">
    <source>
        <dbReference type="SAM" id="Phobius"/>
    </source>
</evidence>
<name>A0ABP9LYW7_9BURK</name>
<comment type="caution">
    <text evidence="2">The sequence shown here is derived from an EMBL/GenBank/DDBJ whole genome shotgun (WGS) entry which is preliminary data.</text>
</comment>
<evidence type="ECO:0000313" key="3">
    <source>
        <dbReference type="Proteomes" id="UP001500227"/>
    </source>
</evidence>
<protein>
    <recommendedName>
        <fullName evidence="4">Gluconate 2-dehydrogenase subunit 3 family protein</fullName>
    </recommendedName>
</protein>
<evidence type="ECO:0008006" key="4">
    <source>
        <dbReference type="Google" id="ProtNLM"/>
    </source>
</evidence>
<keyword evidence="1" id="KW-1133">Transmembrane helix</keyword>
<feature type="transmembrane region" description="Helical" evidence="1">
    <location>
        <begin position="25"/>
        <end position="49"/>
    </location>
</feature>
<keyword evidence="3" id="KW-1185">Reference proteome</keyword>
<keyword evidence="1" id="KW-0812">Transmembrane</keyword>
<accession>A0ABP9LYW7</accession>
<organism evidence="2 3">
    <name type="scientific">Paenalcaligenes hermetiae</name>
    <dbReference type="NCBI Taxonomy" id="1157987"/>
    <lineage>
        <taxon>Bacteria</taxon>
        <taxon>Pseudomonadati</taxon>
        <taxon>Pseudomonadota</taxon>
        <taxon>Betaproteobacteria</taxon>
        <taxon>Burkholderiales</taxon>
        <taxon>Alcaligenaceae</taxon>
        <taxon>Paenalcaligenes</taxon>
    </lineage>
</organism>
<sequence>MQKKHNTIHQFQHTCQHRRQFLKKYIVLTGVISSGSFLASIAPSTSWALEAHHLNSFQAQSLLSMAKRLYPHEGLDDAVYAILVKDIDQLCNTPETRKVVLKGLSLLNSPHPFNELSAAAQVEKLNSIQETDFFHKVRQQCITSIYNHPLAQIYFGYEGESWSKGGYLLNGFNDLIWLDNPPEVASPMPFKEYHLN</sequence>
<dbReference type="EMBL" id="BAABKD010000008">
    <property type="protein sequence ID" value="GAA5088280.1"/>
    <property type="molecule type" value="Genomic_DNA"/>
</dbReference>
<proteinExistence type="predicted"/>
<gene>
    <name evidence="2" type="ORF">GCM10023337_09690</name>
</gene>
<keyword evidence="1" id="KW-0472">Membrane</keyword>
<evidence type="ECO:0000313" key="2">
    <source>
        <dbReference type="EMBL" id="GAA5088280.1"/>
    </source>
</evidence>
<dbReference type="RefSeq" id="WP_345370039.1">
    <property type="nucleotide sequence ID" value="NZ_BAABKD010000008.1"/>
</dbReference>
<dbReference type="Proteomes" id="UP001500227">
    <property type="component" value="Unassembled WGS sequence"/>
</dbReference>